<protein>
    <submittedName>
        <fullName evidence="1">1578_t:CDS:1</fullName>
    </submittedName>
</protein>
<comment type="caution">
    <text evidence="1">The sequence shown here is derived from an EMBL/GenBank/DDBJ whole genome shotgun (WGS) entry which is preliminary data.</text>
</comment>
<dbReference type="Proteomes" id="UP000789831">
    <property type="component" value="Unassembled WGS sequence"/>
</dbReference>
<dbReference type="OrthoDB" id="2387658at2759"/>
<evidence type="ECO:0000313" key="2">
    <source>
        <dbReference type="Proteomes" id="UP000789831"/>
    </source>
</evidence>
<gene>
    <name evidence="1" type="ORF">AGERDE_LOCUS2687</name>
</gene>
<proteinExistence type="predicted"/>
<evidence type="ECO:0000313" key="1">
    <source>
        <dbReference type="EMBL" id="CAG8469938.1"/>
    </source>
</evidence>
<accession>A0A9N8Z311</accession>
<dbReference type="AlphaFoldDB" id="A0A9N8Z311"/>
<keyword evidence="2" id="KW-1185">Reference proteome</keyword>
<reference evidence="1" key="1">
    <citation type="submission" date="2021-06" db="EMBL/GenBank/DDBJ databases">
        <authorList>
            <person name="Kallberg Y."/>
            <person name="Tangrot J."/>
            <person name="Rosling A."/>
        </authorList>
    </citation>
    <scope>NUCLEOTIDE SEQUENCE</scope>
    <source>
        <strain evidence="1">MT106</strain>
    </source>
</reference>
<organism evidence="1 2">
    <name type="scientific">Ambispora gerdemannii</name>
    <dbReference type="NCBI Taxonomy" id="144530"/>
    <lineage>
        <taxon>Eukaryota</taxon>
        <taxon>Fungi</taxon>
        <taxon>Fungi incertae sedis</taxon>
        <taxon>Mucoromycota</taxon>
        <taxon>Glomeromycotina</taxon>
        <taxon>Glomeromycetes</taxon>
        <taxon>Archaeosporales</taxon>
        <taxon>Ambisporaceae</taxon>
        <taxon>Ambispora</taxon>
    </lineage>
</organism>
<sequence>MQKVGPRTFAPFNRTYQDINYYIEPNIVTEGLWLEDKHDKKVYIITFSSGIVVDKGLEAFWYSVCTKLQCLGANRFNFDEHAQASSSTFASYLVGNKKIIERFISLLRVLKDGRDKHDIYPFTQAEIAELLNQYSEENNFELDIYQIAEDIYSLTLGHKGLVGLCCSYLETKIMEGKIKLTIDGWNEVTFRLPEFIRGKATYEFIIRALHSLSEKRKKILARVLCYKTDVVSRDDPDVKFLLAEGMIVVKRKLGSEDVLIQCAAPILCNIMLYQITGPNIDLSKSSKPDKVQTIAAKWMLERTIENLSIKHIFTDKTSNSGGEPSEYAFQAEFNIVMKNLLQRPIQNFFTVFFLRDSMWLEANGFELVFEASRKTFNDHCTRAKKYADLHNCSMLMVNLCTNKTLINYFGPDYENVTAVHVVYGESKGCAELAIRIEK</sequence>
<dbReference type="EMBL" id="CAJVPL010000232">
    <property type="protein sequence ID" value="CAG8469938.1"/>
    <property type="molecule type" value="Genomic_DNA"/>
</dbReference>
<name>A0A9N8Z311_9GLOM</name>